<dbReference type="Proteomes" id="UP000001261">
    <property type="component" value="Unassembled WGS sequence"/>
</dbReference>
<dbReference type="KEGG" id="cim:CIMG_13276"/>
<reference evidence="3" key="1">
    <citation type="journal article" date="2009" name="Genome Res.">
        <title>Comparative genomic analyses of the human fungal pathogens Coccidioides and their relatives.</title>
        <authorList>
            <person name="Sharpton T.J."/>
            <person name="Stajich J.E."/>
            <person name="Rounsley S.D."/>
            <person name="Gardner M.J."/>
            <person name="Wortman J.R."/>
            <person name="Jordar V.S."/>
            <person name="Maiti R."/>
            <person name="Kodira C.D."/>
            <person name="Neafsey D.E."/>
            <person name="Zeng Q."/>
            <person name="Hung C.-Y."/>
            <person name="McMahan C."/>
            <person name="Muszewska A."/>
            <person name="Grynberg M."/>
            <person name="Mandel M.A."/>
            <person name="Kellner E.M."/>
            <person name="Barker B.M."/>
            <person name="Galgiani J.N."/>
            <person name="Orbach M.J."/>
            <person name="Kirkland T.N."/>
            <person name="Cole G.T."/>
            <person name="Henn M.R."/>
            <person name="Birren B.W."/>
            <person name="Taylor J.W."/>
        </authorList>
    </citation>
    <scope>NUCLEOTIDE SEQUENCE [LARGE SCALE GENOMIC DNA]</scope>
    <source>
        <strain evidence="3">RS</strain>
    </source>
</reference>
<dbReference type="AlphaFoldDB" id="A0A0D8JX44"/>
<evidence type="ECO:0000313" key="2">
    <source>
        <dbReference type="EMBL" id="KJF60848.1"/>
    </source>
</evidence>
<evidence type="ECO:0000256" key="1">
    <source>
        <dbReference type="SAM" id="MobiDB-lite"/>
    </source>
</evidence>
<gene>
    <name evidence="2" type="ORF">CIMG_13276</name>
</gene>
<dbReference type="EMBL" id="GG704913">
    <property type="protein sequence ID" value="KJF60848.1"/>
    <property type="molecule type" value="Genomic_DNA"/>
</dbReference>
<organism evidence="2 3">
    <name type="scientific">Coccidioides immitis (strain RS)</name>
    <name type="common">Valley fever fungus</name>
    <dbReference type="NCBI Taxonomy" id="246410"/>
    <lineage>
        <taxon>Eukaryota</taxon>
        <taxon>Fungi</taxon>
        <taxon>Dikarya</taxon>
        <taxon>Ascomycota</taxon>
        <taxon>Pezizomycotina</taxon>
        <taxon>Eurotiomycetes</taxon>
        <taxon>Eurotiomycetidae</taxon>
        <taxon>Onygenales</taxon>
        <taxon>Onygenaceae</taxon>
        <taxon>Coccidioides</taxon>
    </lineage>
</organism>
<reference evidence="3" key="2">
    <citation type="journal article" date="2010" name="Genome Res.">
        <title>Population genomic sequencing of Coccidioides fungi reveals recent hybridization and transposon control.</title>
        <authorList>
            <person name="Neafsey D.E."/>
            <person name="Barker B.M."/>
            <person name="Sharpton T.J."/>
            <person name="Stajich J.E."/>
            <person name="Park D.J."/>
            <person name="Whiston E."/>
            <person name="Hung C.-Y."/>
            <person name="McMahan C."/>
            <person name="White J."/>
            <person name="Sykes S."/>
            <person name="Heiman D."/>
            <person name="Young S."/>
            <person name="Zeng Q."/>
            <person name="Abouelleil A."/>
            <person name="Aftuck L."/>
            <person name="Bessette D."/>
            <person name="Brown A."/>
            <person name="FitzGerald M."/>
            <person name="Lui A."/>
            <person name="Macdonald J.P."/>
            <person name="Priest M."/>
            <person name="Orbach M.J."/>
            <person name="Galgiani J.N."/>
            <person name="Kirkland T.N."/>
            <person name="Cole G.T."/>
            <person name="Birren B.W."/>
            <person name="Henn M.R."/>
            <person name="Taylor J.W."/>
            <person name="Rounsley S.D."/>
        </authorList>
    </citation>
    <scope>GENOME REANNOTATION</scope>
    <source>
        <strain evidence="3">RS</strain>
    </source>
</reference>
<protein>
    <submittedName>
        <fullName evidence="2">Uncharacterized protein</fullName>
    </submittedName>
</protein>
<feature type="region of interest" description="Disordered" evidence="1">
    <location>
        <begin position="1"/>
        <end position="39"/>
    </location>
</feature>
<dbReference type="InParanoid" id="A0A0D8JX44"/>
<keyword evidence="3" id="KW-1185">Reference proteome</keyword>
<proteinExistence type="predicted"/>
<dbReference type="RefSeq" id="XP_004445111.1">
    <property type="nucleotide sequence ID" value="XM_004445054.1"/>
</dbReference>
<dbReference type="VEuPathDB" id="FungiDB:CIMG_13276"/>
<evidence type="ECO:0000313" key="3">
    <source>
        <dbReference type="Proteomes" id="UP000001261"/>
    </source>
</evidence>
<dbReference type="GeneID" id="24164903"/>
<accession>A0A0D8JX44</accession>
<sequence>MYLVWRATEVDPYPDQSERRDRDAGEIASKVQSRAVDGSRDGRETFVALLGSLTRRASSRDNFNSSRDRDHPCIEIVVWKRVFLHGSLKVRWAEDASGSTGKLEI</sequence>
<feature type="compositionally biased region" description="Basic and acidic residues" evidence="1">
    <location>
        <begin position="16"/>
        <end position="25"/>
    </location>
</feature>
<name>A0A0D8JX44_COCIM</name>